<gene>
    <name evidence="2" type="ORF">ACJIZ3_019994</name>
</gene>
<sequence length="265" mass="29959">MEILIKQTRARFPSTRQENTEERGKKIPPQKTQSFGEKKRSQSWLRRQFSRQMSWDYDFSGSDYTAAVAAAAYAIQSVEESKTKDQKEKTFVPDKSLNKRKSEMETPPEQLKSALKSSDETRRKSFKDPDVKMPERIAGSAPPIKKKLSFADINETINRVPEEPKVEKARIISASVRKDDATKPGNFKADAWEREEMASVKARVANGSIHIQNKTVRIGKERIGPKQNATHSISVTGGSRSIPAQNESHQFHSCVGRPDSTQRVK</sequence>
<dbReference type="EMBL" id="JBJXBP010000006">
    <property type="protein sequence ID" value="KAL3823965.1"/>
    <property type="molecule type" value="Genomic_DNA"/>
</dbReference>
<protein>
    <submittedName>
        <fullName evidence="2">Uncharacterized protein</fullName>
    </submittedName>
</protein>
<dbReference type="Proteomes" id="UP001634393">
    <property type="component" value="Unassembled WGS sequence"/>
</dbReference>
<evidence type="ECO:0000256" key="1">
    <source>
        <dbReference type="SAM" id="MobiDB-lite"/>
    </source>
</evidence>
<feature type="compositionally biased region" description="Basic and acidic residues" evidence="1">
    <location>
        <begin position="79"/>
        <end position="104"/>
    </location>
</feature>
<feature type="region of interest" description="Disordered" evidence="1">
    <location>
        <begin position="1"/>
        <end position="43"/>
    </location>
</feature>
<feature type="compositionally biased region" description="Basic and acidic residues" evidence="1">
    <location>
        <begin position="117"/>
        <end position="135"/>
    </location>
</feature>
<comment type="caution">
    <text evidence="2">The sequence shown here is derived from an EMBL/GenBank/DDBJ whole genome shotgun (WGS) entry which is preliminary data.</text>
</comment>
<evidence type="ECO:0000313" key="2">
    <source>
        <dbReference type="EMBL" id="KAL3823965.1"/>
    </source>
</evidence>
<dbReference type="AlphaFoldDB" id="A0ABD3SHM9"/>
<organism evidence="2 3">
    <name type="scientific">Penstemon smallii</name>
    <dbReference type="NCBI Taxonomy" id="265156"/>
    <lineage>
        <taxon>Eukaryota</taxon>
        <taxon>Viridiplantae</taxon>
        <taxon>Streptophyta</taxon>
        <taxon>Embryophyta</taxon>
        <taxon>Tracheophyta</taxon>
        <taxon>Spermatophyta</taxon>
        <taxon>Magnoliopsida</taxon>
        <taxon>eudicotyledons</taxon>
        <taxon>Gunneridae</taxon>
        <taxon>Pentapetalae</taxon>
        <taxon>asterids</taxon>
        <taxon>lamiids</taxon>
        <taxon>Lamiales</taxon>
        <taxon>Plantaginaceae</taxon>
        <taxon>Cheloneae</taxon>
        <taxon>Penstemon</taxon>
    </lineage>
</organism>
<feature type="region of interest" description="Disordered" evidence="1">
    <location>
        <begin position="78"/>
        <end position="143"/>
    </location>
</feature>
<feature type="region of interest" description="Disordered" evidence="1">
    <location>
        <begin position="220"/>
        <end position="265"/>
    </location>
</feature>
<accession>A0ABD3SHM9</accession>
<keyword evidence="3" id="KW-1185">Reference proteome</keyword>
<proteinExistence type="predicted"/>
<reference evidence="2 3" key="1">
    <citation type="submission" date="2024-12" db="EMBL/GenBank/DDBJ databases">
        <title>The unique morphological basis and parallel evolutionary history of personate flowers in Penstemon.</title>
        <authorList>
            <person name="Depatie T.H."/>
            <person name="Wessinger C.A."/>
        </authorList>
    </citation>
    <scope>NUCLEOTIDE SEQUENCE [LARGE SCALE GENOMIC DNA]</scope>
    <source>
        <strain evidence="2">WTNN_2</strain>
        <tissue evidence="2">Leaf</tissue>
    </source>
</reference>
<name>A0ABD3SHM9_9LAMI</name>
<feature type="compositionally biased region" description="Polar residues" evidence="1">
    <location>
        <begin position="227"/>
        <end position="248"/>
    </location>
</feature>
<evidence type="ECO:0000313" key="3">
    <source>
        <dbReference type="Proteomes" id="UP001634393"/>
    </source>
</evidence>